<protein>
    <submittedName>
        <fullName evidence="1">Uncharacterized protein</fullName>
    </submittedName>
</protein>
<name>A0A929FB36_LEPEC</name>
<accession>A0A929FB36</accession>
<dbReference type="Proteomes" id="UP000615026">
    <property type="component" value="Unassembled WGS sequence"/>
</dbReference>
<dbReference type="EMBL" id="JADEXP010000190">
    <property type="protein sequence ID" value="MBE9068679.1"/>
    <property type="molecule type" value="Genomic_DNA"/>
</dbReference>
<organism evidence="1 2">
    <name type="scientific">Leptolyngbya cf. ectocarpi LEGE 11479</name>
    <dbReference type="NCBI Taxonomy" id="1828722"/>
    <lineage>
        <taxon>Bacteria</taxon>
        <taxon>Bacillati</taxon>
        <taxon>Cyanobacteriota</taxon>
        <taxon>Cyanophyceae</taxon>
        <taxon>Leptolyngbyales</taxon>
        <taxon>Leptolyngbyaceae</taxon>
        <taxon>Leptolyngbya group</taxon>
        <taxon>Leptolyngbya</taxon>
    </lineage>
</organism>
<gene>
    <name evidence="1" type="ORF">IQ260_18700</name>
</gene>
<reference evidence="1" key="1">
    <citation type="submission" date="2020-10" db="EMBL/GenBank/DDBJ databases">
        <authorList>
            <person name="Castelo-Branco R."/>
            <person name="Eusebio N."/>
            <person name="Adriana R."/>
            <person name="Vieira A."/>
            <person name="Brugerolle De Fraissinette N."/>
            <person name="Rezende De Castro R."/>
            <person name="Schneider M.P."/>
            <person name="Vasconcelos V."/>
            <person name="Leao P.N."/>
        </authorList>
    </citation>
    <scope>NUCLEOTIDE SEQUENCE</scope>
    <source>
        <strain evidence="1">LEGE 11479</strain>
    </source>
</reference>
<sequence length="160" mass="18671">MKMQALKQRVWKIWSKLNSFRGELVAVPQSYVAEIKSFGDRRYKKTWVKALARLQAIYLHRNCLDAWMLITENFNFTPDRWDYEFRYEILDEFLQYSDGLELIKTGLEQIFTSTDFTADEQQETSRNGFFELLAGREGQHRGLSLSVGSIRQLAGTNTAA</sequence>
<evidence type="ECO:0000313" key="2">
    <source>
        <dbReference type="Proteomes" id="UP000615026"/>
    </source>
</evidence>
<dbReference type="AlphaFoldDB" id="A0A929FB36"/>
<proteinExistence type="predicted"/>
<comment type="caution">
    <text evidence="1">The sequence shown here is derived from an EMBL/GenBank/DDBJ whole genome shotgun (WGS) entry which is preliminary data.</text>
</comment>
<keyword evidence="2" id="KW-1185">Reference proteome</keyword>
<dbReference type="RefSeq" id="WP_193994616.1">
    <property type="nucleotide sequence ID" value="NZ_JADEXP010000190.1"/>
</dbReference>
<evidence type="ECO:0000313" key="1">
    <source>
        <dbReference type="EMBL" id="MBE9068679.1"/>
    </source>
</evidence>